<keyword evidence="2" id="KW-1185">Reference proteome</keyword>
<dbReference type="OrthoDB" id="9795830at2"/>
<dbReference type="AlphaFoldDB" id="A0A222WQJ7"/>
<dbReference type="EMBL" id="CP020028">
    <property type="protein sequence ID" value="ASR48870.1"/>
    <property type="molecule type" value="Genomic_DNA"/>
</dbReference>
<sequence>MILEDLYYGNWRPSEQIKSTDPESQKVNQKISEYMEMLKNKLPAVDFEQIEVMFDLLSESTSLHSAAAFIHGYRTGVMTMIEVFSGEKELVAGNKP</sequence>
<evidence type="ECO:0000313" key="1">
    <source>
        <dbReference type="EMBL" id="ASR48870.1"/>
    </source>
</evidence>
<evidence type="ECO:0000313" key="2">
    <source>
        <dbReference type="Proteomes" id="UP000214666"/>
    </source>
</evidence>
<protein>
    <submittedName>
        <fullName evidence="1">Uncharacterized protein</fullName>
    </submittedName>
</protein>
<dbReference type="Proteomes" id="UP000214666">
    <property type="component" value="Chromosome"/>
</dbReference>
<proteinExistence type="predicted"/>
<dbReference type="InterPro" id="IPR049215">
    <property type="entry name" value="DUF6809"/>
</dbReference>
<gene>
    <name evidence="1" type="ORF">B4V02_20295</name>
</gene>
<name>A0A222WQJ7_9BACL</name>
<reference evidence="1 2" key="1">
    <citation type="submission" date="2017-03" db="EMBL/GenBank/DDBJ databases">
        <title>Complete genome sequence of Paenibacillus Kribbensis producing bioflocculants.</title>
        <authorList>
            <person name="Lee H.-G."/>
            <person name="Oh H.-M."/>
        </authorList>
    </citation>
    <scope>NUCLEOTIDE SEQUENCE [LARGE SCALE GENOMIC DNA]</scope>
    <source>
        <strain evidence="1 2">AM49</strain>
    </source>
</reference>
<organism evidence="1 2">
    <name type="scientific">Paenibacillus kribbensis</name>
    <dbReference type="NCBI Taxonomy" id="172713"/>
    <lineage>
        <taxon>Bacteria</taxon>
        <taxon>Bacillati</taxon>
        <taxon>Bacillota</taxon>
        <taxon>Bacilli</taxon>
        <taxon>Bacillales</taxon>
        <taxon>Paenibacillaceae</taxon>
        <taxon>Paenibacillus</taxon>
    </lineage>
</organism>
<dbReference type="Pfam" id="PF20648">
    <property type="entry name" value="DUF6809"/>
    <property type="match status" value="1"/>
</dbReference>
<accession>A0A222WQJ7</accession>
<dbReference type="KEGG" id="pkb:B4V02_20295"/>